<dbReference type="Gene3D" id="3.80.10.10">
    <property type="entry name" value="Ribonuclease Inhibitor"/>
    <property type="match status" value="2"/>
</dbReference>
<keyword evidence="2" id="KW-1185">Reference proteome</keyword>
<accession>A0ABR7HZF0</accession>
<dbReference type="PANTHER" id="PTHR45661:SF3">
    <property type="entry name" value="IG-LIKE DOMAIN-CONTAINING PROTEIN"/>
    <property type="match status" value="1"/>
</dbReference>
<gene>
    <name evidence="1" type="ORF">H8Z79_03895</name>
</gene>
<dbReference type="SUPFAM" id="SSF52058">
    <property type="entry name" value="L domain-like"/>
    <property type="match status" value="1"/>
</dbReference>
<reference evidence="1 2" key="1">
    <citation type="submission" date="2020-08" db="EMBL/GenBank/DDBJ databases">
        <title>Genome public.</title>
        <authorList>
            <person name="Liu C."/>
            <person name="Sun Q."/>
        </authorList>
    </citation>
    <scope>NUCLEOTIDE SEQUENCE [LARGE SCALE GENOMIC DNA]</scope>
    <source>
        <strain evidence="1 2">27-44</strain>
    </source>
</reference>
<evidence type="ECO:0000313" key="1">
    <source>
        <dbReference type="EMBL" id="MBC5739613.1"/>
    </source>
</evidence>
<sequence>MERLNDEIGWNQLRYDIRTYTAQNERNRRGGEAGKVPDGYKYIGDRCFLNNGKVHEVVLPEECRIIGKQAFEGCQFQKVVAFPEGLLEIKKRAFAVNHRLRKVVFPKSLEKLGAQAYQECNKLHRVEFPNNSRCTVISEAAFDSCVNLISVKLPCRTQVIERRAFYRCKELKEINLPATVREIGEEAFYFCAMEELELPPNLNVIGESAFFRCKQLREVYIPESVKIIGRWAFHGCSRLERVEILHDPEEIGPWIINKSCTLVCRKGSKVDHYARKYGFKCEYVEEMMERKEG</sequence>
<dbReference type="InterPro" id="IPR053139">
    <property type="entry name" value="Surface_bspA-like"/>
</dbReference>
<proteinExistence type="predicted"/>
<name>A0ABR7HZF0_9FIRM</name>
<comment type="caution">
    <text evidence="1">The sequence shown here is derived from an EMBL/GenBank/DDBJ whole genome shotgun (WGS) entry which is preliminary data.</text>
</comment>
<dbReference type="Proteomes" id="UP000633936">
    <property type="component" value="Unassembled WGS sequence"/>
</dbReference>
<protein>
    <submittedName>
        <fullName evidence="1">Leucine-rich repeat domain-containing protein</fullName>
    </submittedName>
</protein>
<dbReference type="Pfam" id="PF13306">
    <property type="entry name" value="LRR_5"/>
    <property type="match status" value="1"/>
</dbReference>
<dbReference type="InterPro" id="IPR032675">
    <property type="entry name" value="LRR_dom_sf"/>
</dbReference>
<dbReference type="EMBL" id="JACOQE010000001">
    <property type="protein sequence ID" value="MBC5739613.1"/>
    <property type="molecule type" value="Genomic_DNA"/>
</dbReference>
<dbReference type="RefSeq" id="WP_187002725.1">
    <property type="nucleotide sequence ID" value="NZ_JACOQE010000001.1"/>
</dbReference>
<evidence type="ECO:0000313" key="2">
    <source>
        <dbReference type="Proteomes" id="UP000633936"/>
    </source>
</evidence>
<organism evidence="1 2">
    <name type="scientific">Blautia intestinalis</name>
    <dbReference type="NCBI Taxonomy" id="2763028"/>
    <lineage>
        <taxon>Bacteria</taxon>
        <taxon>Bacillati</taxon>
        <taxon>Bacillota</taxon>
        <taxon>Clostridia</taxon>
        <taxon>Lachnospirales</taxon>
        <taxon>Lachnospiraceae</taxon>
        <taxon>Blautia</taxon>
    </lineage>
</organism>
<dbReference type="InterPro" id="IPR026906">
    <property type="entry name" value="LRR_5"/>
</dbReference>
<dbReference type="PANTHER" id="PTHR45661">
    <property type="entry name" value="SURFACE ANTIGEN"/>
    <property type="match status" value="1"/>
</dbReference>